<accession>A0ABT6NZV9</accession>
<dbReference type="InterPro" id="IPR003959">
    <property type="entry name" value="ATPase_AAA_core"/>
</dbReference>
<dbReference type="PANTHER" id="PTHR43581">
    <property type="entry name" value="ATP/GTP PHOSPHATASE"/>
    <property type="match status" value="1"/>
</dbReference>
<dbReference type="SUPFAM" id="SSF52540">
    <property type="entry name" value="P-loop containing nucleoside triphosphate hydrolases"/>
    <property type="match status" value="1"/>
</dbReference>
<name>A0ABT6NZV9_9BACT</name>
<keyword evidence="4" id="KW-1185">Reference proteome</keyword>
<proteinExistence type="predicted"/>
<dbReference type="RefSeq" id="WP_284721127.1">
    <property type="nucleotide sequence ID" value="NZ_JARZHI010000035.1"/>
</dbReference>
<reference evidence="3 4" key="1">
    <citation type="submission" date="2023-04" db="EMBL/GenBank/DDBJ databases">
        <title>The genome sequence of Polyangium sorediatum DSM14670.</title>
        <authorList>
            <person name="Zhang X."/>
        </authorList>
    </citation>
    <scope>NUCLEOTIDE SEQUENCE [LARGE SCALE GENOMIC DNA]</scope>
    <source>
        <strain evidence="3 4">DSM 14670</strain>
    </source>
</reference>
<feature type="domain" description="ATPase AAA-type core" evidence="2">
    <location>
        <begin position="229"/>
        <end position="324"/>
    </location>
</feature>
<dbReference type="Proteomes" id="UP001160301">
    <property type="component" value="Unassembled WGS sequence"/>
</dbReference>
<evidence type="ECO:0000313" key="3">
    <source>
        <dbReference type="EMBL" id="MDI1433881.1"/>
    </source>
</evidence>
<protein>
    <submittedName>
        <fullName evidence="3">AAA family ATPase</fullName>
    </submittedName>
</protein>
<organism evidence="3 4">
    <name type="scientific">Polyangium sorediatum</name>
    <dbReference type="NCBI Taxonomy" id="889274"/>
    <lineage>
        <taxon>Bacteria</taxon>
        <taxon>Pseudomonadati</taxon>
        <taxon>Myxococcota</taxon>
        <taxon>Polyangia</taxon>
        <taxon>Polyangiales</taxon>
        <taxon>Polyangiaceae</taxon>
        <taxon>Polyangium</taxon>
    </lineage>
</organism>
<dbReference type="InterPro" id="IPR041685">
    <property type="entry name" value="AAA_GajA/Old/RecF-like"/>
</dbReference>
<evidence type="ECO:0000259" key="2">
    <source>
        <dbReference type="Pfam" id="PF13304"/>
    </source>
</evidence>
<dbReference type="EMBL" id="JARZHI010000035">
    <property type="protein sequence ID" value="MDI1433881.1"/>
    <property type="molecule type" value="Genomic_DNA"/>
</dbReference>
<feature type="domain" description="Endonuclease GajA/Old nuclease/RecF-like AAA" evidence="1">
    <location>
        <begin position="5"/>
        <end position="50"/>
    </location>
</feature>
<dbReference type="Pfam" id="PF13175">
    <property type="entry name" value="AAA_15"/>
    <property type="match status" value="1"/>
</dbReference>
<dbReference type="Gene3D" id="3.40.50.300">
    <property type="entry name" value="P-loop containing nucleotide triphosphate hydrolases"/>
    <property type="match status" value="2"/>
</dbReference>
<dbReference type="Pfam" id="PF13304">
    <property type="entry name" value="AAA_21"/>
    <property type="match status" value="1"/>
</dbReference>
<sequence>MRLPLESFTVERFRGVRDLELRDLGRFNLLVGRNNSGKTSVLEALRIFSAPLDPWNWLNTAWQREPLGGSGFTVIERLCWLFPHTAGRDRETPYDGTVRLLGSGRVPLREVTARYLEVRGTISNSQMTMTEEFTAESLERRGAQIDLLLKQRQLDLFDGDEARGSFTLWEGERFERPRERVQLGTAFRYIHQPDHWIQTVRLYSDAKLAGLDGAAIDLLRKIEPTIEGVELLVPPQGNPGAPRVYLRDKHAGLSPLSSYGDGVRRALLFALAIPSVAGGVLLIDELETAIHVSALGHVFRWLLDACTKHDVQVFATTHSLEALDAILAVDPTPEEDIVAYRLEREGEQTTARRYGEDLLKRIRYERGLDVR</sequence>
<gene>
    <name evidence="3" type="ORF">QHF89_30560</name>
</gene>
<dbReference type="PANTHER" id="PTHR43581:SF4">
    <property type="entry name" value="ATP_GTP PHOSPHATASE"/>
    <property type="match status" value="1"/>
</dbReference>
<dbReference type="InterPro" id="IPR027417">
    <property type="entry name" value="P-loop_NTPase"/>
</dbReference>
<evidence type="ECO:0000259" key="1">
    <source>
        <dbReference type="Pfam" id="PF13175"/>
    </source>
</evidence>
<comment type="caution">
    <text evidence="3">The sequence shown here is derived from an EMBL/GenBank/DDBJ whole genome shotgun (WGS) entry which is preliminary data.</text>
</comment>
<evidence type="ECO:0000313" key="4">
    <source>
        <dbReference type="Proteomes" id="UP001160301"/>
    </source>
</evidence>
<dbReference type="InterPro" id="IPR051396">
    <property type="entry name" value="Bact_Antivir_Def_Nuclease"/>
</dbReference>